<feature type="transmembrane region" description="Helical" evidence="7">
    <location>
        <begin position="182"/>
        <end position="209"/>
    </location>
</feature>
<dbReference type="PROSITE" id="PS50929">
    <property type="entry name" value="ABC_TM1F"/>
    <property type="match status" value="2"/>
</dbReference>
<organism evidence="10 11">
    <name type="scientific">Gigaspora margarita</name>
    <dbReference type="NCBI Taxonomy" id="4874"/>
    <lineage>
        <taxon>Eukaryota</taxon>
        <taxon>Fungi</taxon>
        <taxon>Fungi incertae sedis</taxon>
        <taxon>Mucoromycota</taxon>
        <taxon>Glomeromycotina</taxon>
        <taxon>Glomeromycetes</taxon>
        <taxon>Diversisporales</taxon>
        <taxon>Gigasporaceae</taxon>
        <taxon>Gigaspora</taxon>
    </lineage>
</organism>
<dbReference type="InterPro" id="IPR011527">
    <property type="entry name" value="ABC1_TM_dom"/>
</dbReference>
<evidence type="ECO:0000259" key="8">
    <source>
        <dbReference type="PROSITE" id="PS50893"/>
    </source>
</evidence>
<dbReference type="SUPFAM" id="SSF52540">
    <property type="entry name" value="P-loop containing nucleoside triphosphate hydrolases"/>
    <property type="match status" value="1"/>
</dbReference>
<protein>
    <submittedName>
        <fullName evidence="10">1941_t:CDS:1</fullName>
    </submittedName>
</protein>
<keyword evidence="5 7" id="KW-1133">Transmembrane helix</keyword>
<evidence type="ECO:0000256" key="3">
    <source>
        <dbReference type="ARBA" id="ARBA00022692"/>
    </source>
</evidence>
<feature type="transmembrane region" description="Helical" evidence="7">
    <location>
        <begin position="518"/>
        <end position="543"/>
    </location>
</feature>
<keyword evidence="4" id="KW-0677">Repeat</keyword>
<evidence type="ECO:0000256" key="1">
    <source>
        <dbReference type="ARBA" id="ARBA00004141"/>
    </source>
</evidence>
<feature type="non-terminal residue" evidence="10">
    <location>
        <position position="1"/>
    </location>
</feature>
<dbReference type="EMBL" id="CAJVQB010040007">
    <property type="protein sequence ID" value="CAG8827958.1"/>
    <property type="molecule type" value="Genomic_DNA"/>
</dbReference>
<dbReference type="Gene3D" id="1.20.1560.10">
    <property type="entry name" value="ABC transporter type 1, transmembrane domain"/>
    <property type="match status" value="2"/>
</dbReference>
<evidence type="ECO:0000256" key="7">
    <source>
        <dbReference type="SAM" id="Phobius"/>
    </source>
</evidence>
<evidence type="ECO:0000259" key="9">
    <source>
        <dbReference type="PROSITE" id="PS50929"/>
    </source>
</evidence>
<feature type="transmembrane region" description="Helical" evidence="7">
    <location>
        <begin position="599"/>
        <end position="619"/>
    </location>
</feature>
<dbReference type="Gene3D" id="3.40.50.300">
    <property type="entry name" value="P-loop containing nucleotide triphosphate hydrolases"/>
    <property type="match status" value="1"/>
</dbReference>
<feature type="transmembrane region" description="Helical" evidence="7">
    <location>
        <begin position="576"/>
        <end position="593"/>
    </location>
</feature>
<dbReference type="InterPro" id="IPR003439">
    <property type="entry name" value="ABC_transporter-like_ATP-bd"/>
</dbReference>
<dbReference type="CDD" id="cd18578">
    <property type="entry name" value="ABC_6TM_Pgp_ABCB1_D2_like"/>
    <property type="match status" value="1"/>
</dbReference>
<dbReference type="SUPFAM" id="SSF90123">
    <property type="entry name" value="ABC transporter transmembrane region"/>
    <property type="match status" value="2"/>
</dbReference>
<feature type="non-terminal residue" evidence="10">
    <location>
        <position position="680"/>
    </location>
</feature>
<evidence type="ECO:0000256" key="2">
    <source>
        <dbReference type="ARBA" id="ARBA00022448"/>
    </source>
</evidence>
<evidence type="ECO:0000313" key="11">
    <source>
        <dbReference type="Proteomes" id="UP000789901"/>
    </source>
</evidence>
<proteinExistence type="predicted"/>
<feature type="domain" description="ABC transmembrane type-1" evidence="9">
    <location>
        <begin position="82"/>
        <end position="131"/>
    </location>
</feature>
<dbReference type="PROSITE" id="PS50893">
    <property type="entry name" value="ABC_TRANSPORTER_2"/>
    <property type="match status" value="1"/>
</dbReference>
<reference evidence="10 11" key="1">
    <citation type="submission" date="2021-06" db="EMBL/GenBank/DDBJ databases">
        <authorList>
            <person name="Kallberg Y."/>
            <person name="Tangrot J."/>
            <person name="Rosling A."/>
        </authorList>
    </citation>
    <scope>NUCLEOTIDE SEQUENCE [LARGE SCALE GENOMIC DNA]</scope>
    <source>
        <strain evidence="10 11">120-4 pot B 10/14</strain>
    </source>
</reference>
<dbReference type="PANTHER" id="PTHR43394">
    <property type="entry name" value="ATP-DEPENDENT PERMEASE MDL1, MITOCHONDRIAL"/>
    <property type="match status" value="1"/>
</dbReference>
<keyword evidence="3 7" id="KW-0812">Transmembrane</keyword>
<name>A0ABN7WDK1_GIGMA</name>
<feature type="transmembrane region" description="Helical" evidence="7">
    <location>
        <begin position="61"/>
        <end position="78"/>
    </location>
</feature>
<gene>
    <name evidence="10" type="ORF">GMARGA_LOCUS29560</name>
</gene>
<keyword evidence="2" id="KW-0813">Transport</keyword>
<dbReference type="Pfam" id="PF00005">
    <property type="entry name" value="ABC_tran"/>
    <property type="match status" value="1"/>
</dbReference>
<dbReference type="InterPro" id="IPR039421">
    <property type="entry name" value="Type_1_exporter"/>
</dbReference>
<sequence>MSEYINGSSHSDASTTITFVDEEDSTKLDPVIKQILSAQVHIAKTRRSYFQLFRFATKCELTIMFIGMIFAGVAGSAMDNKKKIRERYLRAILRQNIAYFDKLGPGEVTTRITSDTHLIQEDIGEKAIIVIQMSNIHYSDAGTIAEEAISTIRTVVAFGSQKKLSTLYDSFLKKARKSKKSLLDGIFLGVTSMVVNVLFAITIGSLSLITISPDLHVFSSAAGAGAKIFEAIDRIPPIDINSNSGNTPENVKAHIQLKITIVSLLLRFYNIISGEIFLDDKNISSLNLVWLRRQIGLVAGNVAYGLIGSVYENMDETKKREMIENACKMANAHDFIMNLPEKYETNVGKRGFLLSGGQKERIAIARAIIKDPKFLLLDEATSALDAQSEDIVQDALEKASKGRTTIVIAHRLSTIRNANKIIVLERGNIVEMGAHEEFIAKQGAYSKLVDAQNIQVSTPEILEDDDDAIYEDNLPGYISRTCLLNEVHLLKVGVEEDIEAAIIAFSQRGERLCHDASFWSLMFIAIAAGTLITNIIHGVIFGISGEKLSERIRPKSFISILRQDISFFDEKDNRNILQIIATMITCIIVAFVIGWKMTLVCLACIPLLVGSGALCIRMLSTFQKKTKKAYENSAKLACESVANIRTVASLTREEDLLKIYHNLLEKSVRQVFNNAFWPSI</sequence>
<evidence type="ECO:0000256" key="6">
    <source>
        <dbReference type="ARBA" id="ARBA00023136"/>
    </source>
</evidence>
<dbReference type="Proteomes" id="UP000789901">
    <property type="component" value="Unassembled WGS sequence"/>
</dbReference>
<dbReference type="Pfam" id="PF00664">
    <property type="entry name" value="ABC_membrane"/>
    <property type="match status" value="4"/>
</dbReference>
<accession>A0ABN7WDK1</accession>
<dbReference type="InterPro" id="IPR027417">
    <property type="entry name" value="P-loop_NTPase"/>
</dbReference>
<feature type="domain" description="ABC transmembrane type-1" evidence="9">
    <location>
        <begin position="519"/>
        <end position="680"/>
    </location>
</feature>
<comment type="subcellular location">
    <subcellularLocation>
        <location evidence="1">Membrane</location>
        <topology evidence="1">Multi-pass membrane protein</topology>
    </subcellularLocation>
</comment>
<evidence type="ECO:0000256" key="5">
    <source>
        <dbReference type="ARBA" id="ARBA00022989"/>
    </source>
</evidence>
<keyword evidence="6 7" id="KW-0472">Membrane</keyword>
<dbReference type="PANTHER" id="PTHR43394:SF11">
    <property type="entry name" value="ATP-BINDING CASSETTE TRANSPORTER"/>
    <property type="match status" value="1"/>
</dbReference>
<keyword evidence="11" id="KW-1185">Reference proteome</keyword>
<feature type="domain" description="ABC transporter" evidence="8">
    <location>
        <begin position="215"/>
        <end position="451"/>
    </location>
</feature>
<evidence type="ECO:0000313" key="10">
    <source>
        <dbReference type="EMBL" id="CAG8827958.1"/>
    </source>
</evidence>
<dbReference type="InterPro" id="IPR036640">
    <property type="entry name" value="ABC1_TM_sf"/>
</dbReference>
<evidence type="ECO:0000256" key="4">
    <source>
        <dbReference type="ARBA" id="ARBA00022737"/>
    </source>
</evidence>
<comment type="caution">
    <text evidence="10">The sequence shown here is derived from an EMBL/GenBank/DDBJ whole genome shotgun (WGS) entry which is preliminary data.</text>
</comment>